<proteinExistence type="predicted"/>
<feature type="transmembrane region" description="Helical" evidence="2">
    <location>
        <begin position="698"/>
        <end position="719"/>
    </location>
</feature>
<dbReference type="InterPro" id="IPR050834">
    <property type="entry name" value="Glycosyltransf_2"/>
</dbReference>
<evidence type="ECO:0000256" key="1">
    <source>
        <dbReference type="SAM" id="MobiDB-lite"/>
    </source>
</evidence>
<feature type="transmembrane region" description="Helical" evidence="2">
    <location>
        <begin position="837"/>
        <end position="856"/>
    </location>
</feature>
<sequence length="1210" mass="123281">MAVPHHQARRPATLAVVVSAGVSVYLPRTLAAVAGQTHAPDVVLVVDVGAPGRDLGTGIPVHEAVTDAGLEAVTRVRVVRAPEATTFGEAVRLGLVAYRELVERAARRAHRRGWDGGLSGQGTLAPGGPWAGVTGELNPVTTGEIRAVGEGRADPAAAADWLWLLHDDSAPEPAALDQLLHAAESGRSVAVAGAKQRDWAEPDRLLEVGVRATRSARRVSDIEPGEIDQGQHDDREDVLAVGLAGALVRSDVWEELGGPDPVLGPFGDGLDLSRRARLARHRVVVVPTAVVHHARASFLGLRGDGGPTSPDRPDPRRSFLARRRAQLHNALVAAPAAAVPFLLLGLVILAPLRALWRIATKELGLAAAEIGAALAVLGAPGALWRARRTAGRTRRLSPRALAPLQATGADIRRTKRDVRRQATAARRAAQAPSELEIAERAALARRRRVVGAVVAVVLAAVALVTFLPVVQGGALTGGALLPADTRLGDLWGVARSGWVPGGDGTPGPPDALWQVLAALQLPFAAFGASTSVLLSVLVLLALPLAGAGAWFAAGAATRAVALRAWAAAGWALAPPLLLAVGQGRVGALLAHLALPWVALGVARAAGVNRRDIVLPGLVGARRVVPVTTRVTGDEPEPRVLAGPPEAGVVARRSAAGSVAAAAGAALALAVAAAGAPVLLPTSLLVLAVVAVVVPRRRLLVLAVPLPALVLLAPTVVAALSDVAGGSWRLLVSDPGRAWSAGQAPAWLGVLGWPVRPPAFPGLAGDGVAGFLATWGLLAGGAVLTALALVALVRGTARARAVRAGWLLVVAGLGVAVLSARTGVAVGSSLDGSSQVVTGWPGTGLSLVVLGMLLAAVAGGDGLRTTLAGRSFGWRQVVAAALTVLAVLGPLATVGGWLVAVRAGLGEPTALLAVTARTADPVPAVAGEMQRSGQRSRVLALVPTADGLRAELWRGPGPQLVETSSAADLRELAAVETRTGSQDSASDAAPGDDPASAADDVSDPDAADAALAAVVAALAAGATEDVGPALGEHAVGVVVVPPEPGYVPPGTEPTGAERTALVARLDATAGLERVTENAAGVVWRVSTDAARSGAAESVARARVVDADGAWVQDVDAGVVKIGTELASGPEGRRLVLAERADAGWQAWYDGRPLRATTDGWRQAFELPAHTGTLTVGYVTPLGGFWTWAQGIVLGLTALLALPVRRRRGEID</sequence>
<feature type="transmembrane region" description="Helical" evidence="2">
    <location>
        <begin position="876"/>
        <end position="899"/>
    </location>
</feature>
<keyword evidence="2" id="KW-0472">Membrane</keyword>
<keyword evidence="2" id="KW-1133">Transmembrane helix</keyword>
<evidence type="ECO:0000256" key="2">
    <source>
        <dbReference type="SAM" id="Phobius"/>
    </source>
</evidence>
<dbReference type="Gene3D" id="3.90.550.10">
    <property type="entry name" value="Spore Coat Polysaccharide Biosynthesis Protein SpsA, Chain A"/>
    <property type="match status" value="1"/>
</dbReference>
<feature type="compositionally biased region" description="Low complexity" evidence="1">
    <location>
        <begin position="982"/>
        <end position="998"/>
    </location>
</feature>
<comment type="caution">
    <text evidence="3">The sequence shown here is derived from an EMBL/GenBank/DDBJ whole genome shotgun (WGS) entry which is preliminary data.</text>
</comment>
<keyword evidence="3" id="KW-0808">Transferase</keyword>
<feature type="transmembrane region" description="Helical" evidence="2">
    <location>
        <begin position="804"/>
        <end position="825"/>
    </location>
</feature>
<dbReference type="SUPFAM" id="SSF53448">
    <property type="entry name" value="Nucleotide-diphospho-sugar transferases"/>
    <property type="match status" value="1"/>
</dbReference>
<dbReference type="OrthoDB" id="3734530at2"/>
<organism evidence="3 4">
    <name type="scientific">Georgenia muralis</name>
    <dbReference type="NCBI Taxonomy" id="154117"/>
    <lineage>
        <taxon>Bacteria</taxon>
        <taxon>Bacillati</taxon>
        <taxon>Actinomycetota</taxon>
        <taxon>Actinomycetes</taxon>
        <taxon>Micrococcales</taxon>
        <taxon>Bogoriellaceae</taxon>
        <taxon>Georgenia</taxon>
    </lineage>
</organism>
<dbReference type="InterPro" id="IPR029044">
    <property type="entry name" value="Nucleotide-diphossugar_trans"/>
</dbReference>
<feature type="transmembrane region" description="Helical" evidence="2">
    <location>
        <begin position="532"/>
        <end position="553"/>
    </location>
</feature>
<feature type="transmembrane region" description="Helical" evidence="2">
    <location>
        <begin position="560"/>
        <end position="579"/>
    </location>
</feature>
<evidence type="ECO:0000313" key="3">
    <source>
        <dbReference type="EMBL" id="RPF25892.1"/>
    </source>
</evidence>
<feature type="transmembrane region" description="Helical" evidence="2">
    <location>
        <begin position="767"/>
        <end position="792"/>
    </location>
</feature>
<dbReference type="GO" id="GO:0016740">
    <property type="term" value="F:transferase activity"/>
    <property type="evidence" value="ECO:0007669"/>
    <property type="project" value="UniProtKB-KW"/>
</dbReference>
<feature type="region of interest" description="Disordered" evidence="1">
    <location>
        <begin position="974"/>
        <end position="1002"/>
    </location>
</feature>
<keyword evidence="2" id="KW-0812">Transmembrane</keyword>
<dbReference type="Pfam" id="PF13641">
    <property type="entry name" value="Glyco_tranf_2_3"/>
    <property type="match status" value="1"/>
</dbReference>
<dbReference type="AlphaFoldDB" id="A0A3N4ZJT5"/>
<dbReference type="PANTHER" id="PTHR43685">
    <property type="entry name" value="GLYCOSYLTRANSFERASE"/>
    <property type="match status" value="1"/>
</dbReference>
<protein>
    <submittedName>
        <fullName evidence="3">Glycosyl transferase family 2</fullName>
    </submittedName>
</protein>
<dbReference type="RefSeq" id="WP_123914001.1">
    <property type="nucleotide sequence ID" value="NZ_RKRA01000001.1"/>
</dbReference>
<feature type="transmembrane region" description="Helical" evidence="2">
    <location>
        <begin position="677"/>
        <end position="693"/>
    </location>
</feature>
<evidence type="ECO:0000313" key="4">
    <source>
        <dbReference type="Proteomes" id="UP000280726"/>
    </source>
</evidence>
<reference evidence="3 4" key="1">
    <citation type="submission" date="2018-11" db="EMBL/GenBank/DDBJ databases">
        <title>Sequencing the genomes of 1000 actinobacteria strains.</title>
        <authorList>
            <person name="Klenk H.-P."/>
        </authorList>
    </citation>
    <scope>NUCLEOTIDE SEQUENCE [LARGE SCALE GENOMIC DNA]</scope>
    <source>
        <strain evidence="3 4">DSM 14418</strain>
    </source>
</reference>
<dbReference type="Proteomes" id="UP000280726">
    <property type="component" value="Unassembled WGS sequence"/>
</dbReference>
<dbReference type="EMBL" id="RKRA01000001">
    <property type="protein sequence ID" value="RPF25892.1"/>
    <property type="molecule type" value="Genomic_DNA"/>
</dbReference>
<dbReference type="PANTHER" id="PTHR43685:SF3">
    <property type="entry name" value="SLR2126 PROTEIN"/>
    <property type="match status" value="1"/>
</dbReference>
<accession>A0A3N4ZJT5</accession>
<name>A0A3N4ZJT5_9MICO</name>
<feature type="transmembrane region" description="Helical" evidence="2">
    <location>
        <begin position="364"/>
        <end position="384"/>
    </location>
</feature>
<feature type="transmembrane region" description="Helical" evidence="2">
    <location>
        <begin position="1183"/>
        <end position="1202"/>
    </location>
</feature>
<feature type="transmembrane region" description="Helical" evidence="2">
    <location>
        <begin position="330"/>
        <end position="352"/>
    </location>
</feature>
<gene>
    <name evidence="3" type="ORF">EDD32_0306</name>
</gene>
<feature type="transmembrane region" description="Helical" evidence="2">
    <location>
        <begin position="449"/>
        <end position="470"/>
    </location>
</feature>
<keyword evidence="4" id="KW-1185">Reference proteome</keyword>